<evidence type="ECO:0000313" key="2">
    <source>
        <dbReference type="Proteomes" id="UP000324222"/>
    </source>
</evidence>
<proteinExistence type="predicted"/>
<accession>A0A5B7G9K2</accession>
<keyword evidence="2" id="KW-1185">Reference proteome</keyword>
<comment type="caution">
    <text evidence="1">The sequence shown here is derived from an EMBL/GenBank/DDBJ whole genome shotgun (WGS) entry which is preliminary data.</text>
</comment>
<dbReference type="Proteomes" id="UP000324222">
    <property type="component" value="Unassembled WGS sequence"/>
</dbReference>
<dbReference type="EMBL" id="VSRR010011890">
    <property type="protein sequence ID" value="MPC53808.1"/>
    <property type="molecule type" value="Genomic_DNA"/>
</dbReference>
<dbReference type="AlphaFoldDB" id="A0A5B7G9K2"/>
<evidence type="ECO:0000313" key="1">
    <source>
        <dbReference type="EMBL" id="MPC53808.1"/>
    </source>
</evidence>
<reference evidence="1 2" key="1">
    <citation type="submission" date="2019-05" db="EMBL/GenBank/DDBJ databases">
        <title>Another draft genome of Portunus trituberculatus and its Hox gene families provides insights of decapod evolution.</title>
        <authorList>
            <person name="Jeong J.-H."/>
            <person name="Song I."/>
            <person name="Kim S."/>
            <person name="Choi T."/>
            <person name="Kim D."/>
            <person name="Ryu S."/>
            <person name="Kim W."/>
        </authorList>
    </citation>
    <scope>NUCLEOTIDE SEQUENCE [LARGE SCALE GENOMIC DNA]</scope>
    <source>
        <tissue evidence="1">Muscle</tissue>
    </source>
</reference>
<sequence length="101" mass="12298">MIPVYKTHIRPILEFSSSVWFTQYIGHLKLLEFPQRRWIKQISGLEYLPYSRHLEILNLYLVRGRHLRSDLIKCWQNFHDQSAIEPLHLFQLPPKPYNMRP</sequence>
<name>A0A5B7G9K2_PORTR</name>
<organism evidence="1 2">
    <name type="scientific">Portunus trituberculatus</name>
    <name type="common">Swimming crab</name>
    <name type="synonym">Neptunus trituberculatus</name>
    <dbReference type="NCBI Taxonomy" id="210409"/>
    <lineage>
        <taxon>Eukaryota</taxon>
        <taxon>Metazoa</taxon>
        <taxon>Ecdysozoa</taxon>
        <taxon>Arthropoda</taxon>
        <taxon>Crustacea</taxon>
        <taxon>Multicrustacea</taxon>
        <taxon>Malacostraca</taxon>
        <taxon>Eumalacostraca</taxon>
        <taxon>Eucarida</taxon>
        <taxon>Decapoda</taxon>
        <taxon>Pleocyemata</taxon>
        <taxon>Brachyura</taxon>
        <taxon>Eubrachyura</taxon>
        <taxon>Portunoidea</taxon>
        <taxon>Portunidae</taxon>
        <taxon>Portuninae</taxon>
        <taxon>Portunus</taxon>
    </lineage>
</organism>
<protein>
    <submittedName>
        <fullName evidence="1">Uncharacterized protein</fullName>
    </submittedName>
</protein>
<gene>
    <name evidence="1" type="ORF">E2C01_047708</name>
</gene>